<evidence type="ECO:0000313" key="4">
    <source>
        <dbReference type="Proteomes" id="UP000020077"/>
    </source>
</evidence>
<comment type="caution">
    <text evidence="3">The sequence shown here is derived from an EMBL/GenBank/DDBJ whole genome shotgun (WGS) entry which is preliminary data.</text>
</comment>
<feature type="region of interest" description="Disordered" evidence="1">
    <location>
        <begin position="727"/>
        <end position="795"/>
    </location>
</feature>
<proteinExistence type="predicted"/>
<protein>
    <recommendedName>
        <fullName evidence="2">TIR domain-containing protein</fullName>
    </recommendedName>
</protein>
<dbReference type="SUPFAM" id="SSF52540">
    <property type="entry name" value="P-loop containing nucleoside triphosphate hydrolases"/>
    <property type="match status" value="1"/>
</dbReference>
<dbReference type="InterPro" id="IPR000157">
    <property type="entry name" value="TIR_dom"/>
</dbReference>
<dbReference type="InterPro" id="IPR027417">
    <property type="entry name" value="P-loop_NTPase"/>
</dbReference>
<feature type="region of interest" description="Disordered" evidence="1">
    <location>
        <begin position="580"/>
        <end position="608"/>
    </location>
</feature>
<dbReference type="SMART" id="SM00255">
    <property type="entry name" value="TIR"/>
    <property type="match status" value="1"/>
</dbReference>
<evidence type="ECO:0000259" key="2">
    <source>
        <dbReference type="PROSITE" id="PS50104"/>
    </source>
</evidence>
<dbReference type="GO" id="GO:0007165">
    <property type="term" value="P:signal transduction"/>
    <property type="evidence" value="ECO:0007669"/>
    <property type="project" value="InterPro"/>
</dbReference>
<feature type="region of interest" description="Disordered" evidence="1">
    <location>
        <begin position="628"/>
        <end position="674"/>
    </location>
</feature>
<evidence type="ECO:0000313" key="3">
    <source>
        <dbReference type="EMBL" id="KFB74502.1"/>
    </source>
</evidence>
<dbReference type="Pfam" id="PF13676">
    <property type="entry name" value="TIR_2"/>
    <property type="match status" value="1"/>
</dbReference>
<dbReference type="InterPro" id="IPR035897">
    <property type="entry name" value="Toll_tir_struct_dom_sf"/>
</dbReference>
<sequence>MPPADQQTTERVFLSYSRADQTVAIALRTALEQAGLSVFKDDDSLRTGDRWLERLQEALHGCSAFVVLVGREGVRRWVGAEVQVALIRHLAPAKDAERLPLFPILLEDARPETLPPFLVLFQATRWRAAEALPTTLLDAIRARAIRLDSPPAIEGCPFVGLNAFTSKDSRLFFGRRKETLEALACLGEQQPADPDRLRAGGAGFCRWLQIEGNSGAGKSSLVNAGLLPMIEQGALWARTGCERWRILGPMMPGRDPLEKLAEVVEHALIAAGERRDTRARAQRFAQDERARVLALDLRDAREEQTAFLLIVDQFEELFTFADPAARKQFDALLAGALQDPECPLFLISTVRADFLDRFEQLPRLQEIYNSLCKRYFLPTISEHGLREVIEQPARLAGLDVSEVSTAILADARDEIGSLPLVENALYTLWQQRQGNVLSGERYRESNGIAGMLSAQADALLARIDGEVAKGRQSALELLLWLTRINDEGRHTRQRIPRDQAARIAGDGKAAAGERVLRLLSGERRADVAAPTHAGSLRLITISTEQDQQYVDLIHETLIRAAAAHRPARCGRTPLRAVESLVRSDEARRPAGGVRQRGRRRMVGQPQQPAIRLRGAEAALVFHVGRGPGAAAGDGGHPAGKLHDGLSGGTRRRRRRDLRQERRRASGDPVPAVRSRQVRDHLPRVRLLRVGAATPGTGDRIPAGWRLGTCRSPGHQRQLARGQGLHAVAEPADGPGLPVADRGRVGVRRPRRDGHGVLVGEGLRAGQGQLHGEQDDAGAGSSSEPLGTARHRRQCL</sequence>
<dbReference type="Pfam" id="PF20703">
    <property type="entry name" value="nSTAND1"/>
    <property type="match status" value="1"/>
</dbReference>
<dbReference type="Proteomes" id="UP000020077">
    <property type="component" value="Unassembled WGS sequence"/>
</dbReference>
<feature type="domain" description="TIR" evidence="2">
    <location>
        <begin position="8"/>
        <end position="149"/>
    </location>
</feature>
<gene>
    <name evidence="3" type="ORF">AW09_000186</name>
</gene>
<dbReference type="InterPro" id="IPR049052">
    <property type="entry name" value="nSTAND1"/>
</dbReference>
<reference evidence="3 4" key="1">
    <citation type="submission" date="2014-02" db="EMBL/GenBank/DDBJ databases">
        <title>Expanding our view of genomic diversity in Candidatus Accumulibacter clades.</title>
        <authorList>
            <person name="Skennerton C.T."/>
            <person name="Barr J.J."/>
            <person name="Slater F.R."/>
            <person name="Bond P.L."/>
            <person name="Tyson G.W."/>
        </authorList>
    </citation>
    <scope>NUCLEOTIDE SEQUENCE [LARGE SCALE GENOMIC DNA]</scope>
    <source>
        <strain evidence="4">BA-91</strain>
    </source>
</reference>
<name>A0A080LZT2_9PROT</name>
<feature type="compositionally biased region" description="Gly residues" evidence="1">
    <location>
        <begin position="628"/>
        <end position="637"/>
    </location>
</feature>
<dbReference type="PROSITE" id="PS50104">
    <property type="entry name" value="TIR"/>
    <property type="match status" value="1"/>
</dbReference>
<dbReference type="SUPFAM" id="SSF52200">
    <property type="entry name" value="Toll/Interleukin receptor TIR domain"/>
    <property type="match status" value="1"/>
</dbReference>
<dbReference type="AlphaFoldDB" id="A0A080LZT2"/>
<dbReference type="EMBL" id="JDVG02000025">
    <property type="protein sequence ID" value="KFB74502.1"/>
    <property type="molecule type" value="Genomic_DNA"/>
</dbReference>
<accession>A0A080LZT2</accession>
<dbReference type="Gene3D" id="3.40.50.10140">
    <property type="entry name" value="Toll/interleukin-1 receptor homology (TIR) domain"/>
    <property type="match status" value="1"/>
</dbReference>
<evidence type="ECO:0000256" key="1">
    <source>
        <dbReference type="SAM" id="MobiDB-lite"/>
    </source>
</evidence>
<organism evidence="3 4">
    <name type="scientific">Candidatus Accumulibacter phosphatis</name>
    <dbReference type="NCBI Taxonomy" id="327160"/>
    <lineage>
        <taxon>Bacteria</taxon>
        <taxon>Pseudomonadati</taxon>
        <taxon>Pseudomonadota</taxon>
        <taxon>Betaproteobacteria</taxon>
        <taxon>Candidatus Accumulibacter</taxon>
    </lineage>
</organism>